<gene>
    <name evidence="1" type="ORF">Z518_03933</name>
</gene>
<evidence type="ECO:0000313" key="2">
    <source>
        <dbReference type="Proteomes" id="UP000053617"/>
    </source>
</evidence>
<name>A0A0D2IJT1_9EURO</name>
<protein>
    <submittedName>
        <fullName evidence="1">Uncharacterized protein</fullName>
    </submittedName>
</protein>
<reference evidence="1 2" key="1">
    <citation type="submission" date="2015-01" db="EMBL/GenBank/DDBJ databases">
        <title>The Genome Sequence of Rhinocladiella mackenzie CBS 650.93.</title>
        <authorList>
            <consortium name="The Broad Institute Genomics Platform"/>
            <person name="Cuomo C."/>
            <person name="de Hoog S."/>
            <person name="Gorbushina A."/>
            <person name="Stielow B."/>
            <person name="Teixiera M."/>
            <person name="Abouelleil A."/>
            <person name="Chapman S.B."/>
            <person name="Priest M."/>
            <person name="Young S.K."/>
            <person name="Wortman J."/>
            <person name="Nusbaum C."/>
            <person name="Birren B."/>
        </authorList>
    </citation>
    <scope>NUCLEOTIDE SEQUENCE [LARGE SCALE GENOMIC DNA]</scope>
    <source>
        <strain evidence="1 2">CBS 650.93</strain>
    </source>
</reference>
<dbReference type="Proteomes" id="UP000053617">
    <property type="component" value="Unassembled WGS sequence"/>
</dbReference>
<dbReference type="AlphaFoldDB" id="A0A0D2IJT1"/>
<dbReference type="HOGENOM" id="CLU_2110316_0_0_1"/>
<organism evidence="1 2">
    <name type="scientific">Rhinocladiella mackenziei CBS 650.93</name>
    <dbReference type="NCBI Taxonomy" id="1442369"/>
    <lineage>
        <taxon>Eukaryota</taxon>
        <taxon>Fungi</taxon>
        <taxon>Dikarya</taxon>
        <taxon>Ascomycota</taxon>
        <taxon>Pezizomycotina</taxon>
        <taxon>Eurotiomycetes</taxon>
        <taxon>Chaetothyriomycetidae</taxon>
        <taxon>Chaetothyriales</taxon>
        <taxon>Herpotrichiellaceae</taxon>
        <taxon>Rhinocladiella</taxon>
    </lineage>
</organism>
<dbReference type="GeneID" id="25292004"/>
<sequence>MTNAKPNLMIIQHSAAYSSADGRLGQAYHTINRITTISLERGQNQETCATLVEQQEEEALDAQTTTGISDYYGTLPLAHRGSAEKLRTRWQRSKSYKLFADLKDTITQQYYQGPK</sequence>
<dbReference type="EMBL" id="KN847477">
    <property type="protein sequence ID" value="KIX05959.1"/>
    <property type="molecule type" value="Genomic_DNA"/>
</dbReference>
<dbReference type="RefSeq" id="XP_013273095.1">
    <property type="nucleotide sequence ID" value="XM_013417641.1"/>
</dbReference>
<evidence type="ECO:0000313" key="1">
    <source>
        <dbReference type="EMBL" id="KIX05959.1"/>
    </source>
</evidence>
<dbReference type="VEuPathDB" id="FungiDB:Z518_03933"/>
<proteinExistence type="predicted"/>
<accession>A0A0D2IJT1</accession>
<keyword evidence="2" id="KW-1185">Reference proteome</keyword>